<name>A0ABP2BMR9_9HYPH</name>
<dbReference type="Gene3D" id="3.30.70.1230">
    <property type="entry name" value="Nucleotide cyclase"/>
    <property type="match status" value="1"/>
</dbReference>
<evidence type="ECO:0000259" key="1">
    <source>
        <dbReference type="PROSITE" id="PS50125"/>
    </source>
</evidence>
<dbReference type="InterPro" id="IPR001054">
    <property type="entry name" value="A/G_cyclase"/>
</dbReference>
<keyword evidence="3" id="KW-1185">Reference proteome</keyword>
<reference evidence="2 3" key="1">
    <citation type="submission" date="2016-01" db="EMBL/GenBank/DDBJ databases">
        <authorList>
            <person name="Regsiter A."/>
            <person name="william w."/>
        </authorList>
    </citation>
    <scope>NUCLEOTIDE SEQUENCE [LARGE SCALE GENOMIC DNA]</scope>
    <source>
        <strain evidence="2 3">CFBP 6927</strain>
    </source>
</reference>
<dbReference type="RefSeq" id="WP_080837137.1">
    <property type="nucleotide sequence ID" value="NZ_LT009757.1"/>
</dbReference>
<dbReference type="PANTHER" id="PTHR43081:SF11">
    <property type="entry name" value="BLR2264 PROTEIN"/>
    <property type="match status" value="1"/>
</dbReference>
<organism evidence="2 3">
    <name type="scientific">Agrobacterium genomosp. 13 str. CFBP 6927</name>
    <dbReference type="NCBI Taxonomy" id="1183428"/>
    <lineage>
        <taxon>Bacteria</taxon>
        <taxon>Pseudomonadati</taxon>
        <taxon>Pseudomonadota</taxon>
        <taxon>Alphaproteobacteria</taxon>
        <taxon>Hyphomicrobiales</taxon>
        <taxon>Rhizobiaceae</taxon>
        <taxon>Rhizobium/Agrobacterium group</taxon>
        <taxon>Agrobacterium</taxon>
        <taxon>Agrobacterium tumefaciens complex</taxon>
    </lineage>
</organism>
<evidence type="ECO:0000313" key="2">
    <source>
        <dbReference type="EMBL" id="CUX57961.1"/>
    </source>
</evidence>
<dbReference type="EMBL" id="FBWH01000042">
    <property type="protein sequence ID" value="CUX57961.1"/>
    <property type="molecule type" value="Genomic_DNA"/>
</dbReference>
<dbReference type="PROSITE" id="PS50125">
    <property type="entry name" value="GUANYLATE_CYCLASE_2"/>
    <property type="match status" value="1"/>
</dbReference>
<dbReference type="SMART" id="SM00044">
    <property type="entry name" value="CYCc"/>
    <property type="match status" value="1"/>
</dbReference>
<evidence type="ECO:0000313" key="3">
    <source>
        <dbReference type="Proteomes" id="UP000191812"/>
    </source>
</evidence>
<dbReference type="PANTHER" id="PTHR43081">
    <property type="entry name" value="ADENYLATE CYCLASE, TERMINAL-DIFFERENTIATION SPECIFIC-RELATED"/>
    <property type="match status" value="1"/>
</dbReference>
<proteinExistence type="predicted"/>
<sequence length="404" mass="43748">MALVDIDPIQSWLVQQGLVGNDELEMLTGFCARCNEAGLGLVHAVIFVDTLHPVLESWGFHWDAEAGKAETQPFPRSAAADNADRWRASPFFHMQLEGNADYRVDLTEQVSDRFPILTELREAGHTGYFAMIHPLSGDDAIGEMDNLFSRWSTTKPGGFTDDDIAVLRDLVPALALAIKTAALRHIAQSLVSAYLGRDPGRRVLEGRISRGSLESINTVLWYSDLVSFTAISEKVDSATLIALLNDYAEAAILSVTENGGDVLKLVGDGILAIFSSQSLSDAALASLEARRKLVERVALLNQQRQSRSDVTTDIYLALHVGEVFYGNIGSAERLDFTVIGPAVNEVCRIASTSTATGGSLVVSSEFLALLPQEARIAFVDAGVHHLKGVSQPKQLYISRGSSHA</sequence>
<dbReference type="InterPro" id="IPR029787">
    <property type="entry name" value="Nucleotide_cyclase"/>
</dbReference>
<feature type="domain" description="Guanylate cyclase" evidence="1">
    <location>
        <begin position="219"/>
        <end position="350"/>
    </location>
</feature>
<dbReference type="SUPFAM" id="SSF55073">
    <property type="entry name" value="Nucleotide cyclase"/>
    <property type="match status" value="1"/>
</dbReference>
<dbReference type="Proteomes" id="UP000191812">
    <property type="component" value="Unassembled WGS sequence"/>
</dbReference>
<comment type="caution">
    <text evidence="2">The sequence shown here is derived from an EMBL/GenBank/DDBJ whole genome shotgun (WGS) entry which is preliminary data.</text>
</comment>
<accession>A0ABP2BMR9</accession>
<gene>
    <name evidence="2" type="ORF">AGR13a_Lc30067</name>
</gene>
<dbReference type="InterPro" id="IPR050697">
    <property type="entry name" value="Adenylyl/Guanylyl_Cyclase_3/4"/>
</dbReference>
<dbReference type="CDD" id="cd07302">
    <property type="entry name" value="CHD"/>
    <property type="match status" value="1"/>
</dbReference>
<dbReference type="Pfam" id="PF00211">
    <property type="entry name" value="Guanylate_cyc"/>
    <property type="match status" value="1"/>
</dbReference>
<protein>
    <submittedName>
        <fullName evidence="2">Adenylate/guanylate cyclase</fullName>
    </submittedName>
</protein>